<dbReference type="SMART" id="SM00418">
    <property type="entry name" value="HTH_ARSR"/>
    <property type="match status" value="1"/>
</dbReference>
<dbReference type="Pfam" id="PF01022">
    <property type="entry name" value="HTH_5"/>
    <property type="match status" value="1"/>
</dbReference>
<dbReference type="EMBL" id="CP018866">
    <property type="protein sequence ID" value="AST90037.1"/>
    <property type="molecule type" value="Genomic_DNA"/>
</dbReference>
<dbReference type="InterPro" id="IPR036388">
    <property type="entry name" value="WH-like_DNA-bd_sf"/>
</dbReference>
<keyword evidence="1" id="KW-0238">DNA-binding</keyword>
<dbReference type="RefSeq" id="WP_066413893.1">
    <property type="nucleotide sequence ID" value="NZ_CP018866.1"/>
</dbReference>
<feature type="domain" description="Rhodanese" evidence="2">
    <location>
        <begin position="130"/>
        <end position="215"/>
    </location>
</feature>
<dbReference type="GO" id="GO:0003700">
    <property type="term" value="F:DNA-binding transcription factor activity"/>
    <property type="evidence" value="ECO:0007669"/>
    <property type="project" value="InterPro"/>
</dbReference>
<dbReference type="AlphaFoldDB" id="A0A223KL01"/>
<evidence type="ECO:0000313" key="4">
    <source>
        <dbReference type="EMBL" id="AST90037.1"/>
    </source>
</evidence>
<dbReference type="SMART" id="SM00450">
    <property type="entry name" value="RHOD"/>
    <property type="match status" value="1"/>
</dbReference>
<evidence type="ECO:0000259" key="3">
    <source>
        <dbReference type="PROSITE" id="PS50987"/>
    </source>
</evidence>
<name>A0A223KL01_9BACI</name>
<dbReference type="PANTHER" id="PTHR43031">
    <property type="entry name" value="FAD-DEPENDENT OXIDOREDUCTASE"/>
    <property type="match status" value="1"/>
</dbReference>
<dbReference type="CDD" id="cd00090">
    <property type="entry name" value="HTH_ARSR"/>
    <property type="match status" value="1"/>
</dbReference>
<organism evidence="4 5">
    <name type="scientific">Sutcliffiella cohnii</name>
    <dbReference type="NCBI Taxonomy" id="33932"/>
    <lineage>
        <taxon>Bacteria</taxon>
        <taxon>Bacillati</taxon>
        <taxon>Bacillota</taxon>
        <taxon>Bacilli</taxon>
        <taxon>Bacillales</taxon>
        <taxon>Bacillaceae</taxon>
        <taxon>Sutcliffiella</taxon>
    </lineage>
</organism>
<dbReference type="Pfam" id="PF00581">
    <property type="entry name" value="Rhodanese"/>
    <property type="match status" value="1"/>
</dbReference>
<dbReference type="PROSITE" id="PS50987">
    <property type="entry name" value="HTH_ARSR_2"/>
    <property type="match status" value="1"/>
</dbReference>
<evidence type="ECO:0000259" key="2">
    <source>
        <dbReference type="PROSITE" id="PS50206"/>
    </source>
</evidence>
<sequence>MNSREFKDFIYGEFARIGKTLSSPKRIELLDLLTQGPKSVELLALETKMSIANTSKHLQTLLDAKLVSFAKEKNYVIYQLACNKVLNLVLALRSTAEDRIAEINYVRNDFILKNNELDTIQIGELIKKVEEGSITLIDVRPSDEYLNDHLPSAISIPISEIEEQLDLLPKDKEVVAYCRGPYCVYATEAVEFLRSKGYNASLLESGINEWKQLQH</sequence>
<reference evidence="4 5" key="1">
    <citation type="submission" date="2016-12" db="EMBL/GenBank/DDBJ databases">
        <title>The whole genome sequencing and assembly of Bacillus cohnii DSM 6307T strain.</title>
        <authorList>
            <person name="Lee Y.-J."/>
            <person name="Yi H."/>
            <person name="Bahn Y.-S."/>
            <person name="Kim J.F."/>
            <person name="Lee D.-W."/>
        </authorList>
    </citation>
    <scope>NUCLEOTIDE SEQUENCE [LARGE SCALE GENOMIC DNA]</scope>
    <source>
        <strain evidence="4 5">DSM 6307</strain>
    </source>
</reference>
<gene>
    <name evidence="4" type="ORF">BC6307_01430</name>
</gene>
<dbReference type="InterPro" id="IPR036390">
    <property type="entry name" value="WH_DNA-bd_sf"/>
</dbReference>
<dbReference type="Proteomes" id="UP000215224">
    <property type="component" value="Chromosome"/>
</dbReference>
<evidence type="ECO:0000256" key="1">
    <source>
        <dbReference type="ARBA" id="ARBA00023125"/>
    </source>
</evidence>
<proteinExistence type="predicted"/>
<dbReference type="SUPFAM" id="SSF46785">
    <property type="entry name" value="Winged helix' DNA-binding domain"/>
    <property type="match status" value="1"/>
</dbReference>
<dbReference type="Gene3D" id="3.40.250.10">
    <property type="entry name" value="Rhodanese-like domain"/>
    <property type="match status" value="1"/>
</dbReference>
<dbReference type="SUPFAM" id="SSF52821">
    <property type="entry name" value="Rhodanese/Cell cycle control phosphatase"/>
    <property type="match status" value="1"/>
</dbReference>
<dbReference type="InterPro" id="IPR011991">
    <property type="entry name" value="ArsR-like_HTH"/>
</dbReference>
<protein>
    <submittedName>
        <fullName evidence="4">ArsR family transcriptional regulator</fullName>
    </submittedName>
</protein>
<dbReference type="PANTHER" id="PTHR43031:SF1">
    <property type="entry name" value="PYRIDINE NUCLEOTIDE-DISULPHIDE OXIDOREDUCTASE"/>
    <property type="match status" value="1"/>
</dbReference>
<dbReference type="STRING" id="1314751.GCA_001591425_01397"/>
<dbReference type="GO" id="GO:0003677">
    <property type="term" value="F:DNA binding"/>
    <property type="evidence" value="ECO:0007669"/>
    <property type="project" value="UniProtKB-KW"/>
</dbReference>
<evidence type="ECO:0000313" key="5">
    <source>
        <dbReference type="Proteomes" id="UP000215224"/>
    </source>
</evidence>
<dbReference type="PROSITE" id="PS50206">
    <property type="entry name" value="RHODANESE_3"/>
    <property type="match status" value="1"/>
</dbReference>
<accession>A0A223KL01</accession>
<keyword evidence="5" id="KW-1185">Reference proteome</keyword>
<dbReference type="Gene3D" id="1.10.10.10">
    <property type="entry name" value="Winged helix-like DNA-binding domain superfamily/Winged helix DNA-binding domain"/>
    <property type="match status" value="1"/>
</dbReference>
<dbReference type="InterPro" id="IPR050229">
    <property type="entry name" value="GlpE_sulfurtransferase"/>
</dbReference>
<feature type="domain" description="HTH arsR-type" evidence="3">
    <location>
        <begin position="6"/>
        <end position="100"/>
    </location>
</feature>
<dbReference type="InterPro" id="IPR001845">
    <property type="entry name" value="HTH_ArsR_DNA-bd_dom"/>
</dbReference>
<dbReference type="InterPro" id="IPR036873">
    <property type="entry name" value="Rhodanese-like_dom_sf"/>
</dbReference>
<dbReference type="KEGG" id="bcoh:BC6307_01430"/>
<dbReference type="CDD" id="cd00158">
    <property type="entry name" value="RHOD"/>
    <property type="match status" value="1"/>
</dbReference>
<dbReference type="InterPro" id="IPR001763">
    <property type="entry name" value="Rhodanese-like_dom"/>
</dbReference>